<dbReference type="AlphaFoldDB" id="A0AAN8S860"/>
<gene>
    <name evidence="1" type="ORF">RUM43_010607</name>
</gene>
<reference evidence="1 2" key="1">
    <citation type="submission" date="2023-10" db="EMBL/GenBank/DDBJ databases">
        <title>Genomes of two closely related lineages of the louse Polyplax serrata with different host specificities.</title>
        <authorList>
            <person name="Martinu J."/>
            <person name="Tarabai H."/>
            <person name="Stefka J."/>
            <person name="Hypsa V."/>
        </authorList>
    </citation>
    <scope>NUCLEOTIDE SEQUENCE [LARGE SCALE GENOMIC DNA]</scope>
    <source>
        <strain evidence="1">HR10_N</strain>
    </source>
</reference>
<protein>
    <submittedName>
        <fullName evidence="1">Uncharacterized protein</fullName>
    </submittedName>
</protein>
<proteinExistence type="predicted"/>
<name>A0AAN8S860_POLSC</name>
<evidence type="ECO:0000313" key="1">
    <source>
        <dbReference type="EMBL" id="KAK6636943.1"/>
    </source>
</evidence>
<dbReference type="EMBL" id="JAWJWE010000004">
    <property type="protein sequence ID" value="KAK6636943.1"/>
    <property type="molecule type" value="Genomic_DNA"/>
</dbReference>
<dbReference type="Proteomes" id="UP001372834">
    <property type="component" value="Unassembled WGS sequence"/>
</dbReference>
<comment type="caution">
    <text evidence="1">The sequence shown here is derived from an EMBL/GenBank/DDBJ whole genome shotgun (WGS) entry which is preliminary data.</text>
</comment>
<organism evidence="1 2">
    <name type="scientific">Polyplax serrata</name>
    <name type="common">Common mouse louse</name>
    <dbReference type="NCBI Taxonomy" id="468196"/>
    <lineage>
        <taxon>Eukaryota</taxon>
        <taxon>Metazoa</taxon>
        <taxon>Ecdysozoa</taxon>
        <taxon>Arthropoda</taxon>
        <taxon>Hexapoda</taxon>
        <taxon>Insecta</taxon>
        <taxon>Pterygota</taxon>
        <taxon>Neoptera</taxon>
        <taxon>Paraneoptera</taxon>
        <taxon>Psocodea</taxon>
        <taxon>Troctomorpha</taxon>
        <taxon>Phthiraptera</taxon>
        <taxon>Anoplura</taxon>
        <taxon>Polyplacidae</taxon>
        <taxon>Polyplax</taxon>
    </lineage>
</organism>
<sequence>MRDMKGIKPPAWSAGEPCHTYGKKEAVAGDITNGFKWIIAGGRTMKRLNRRNKLSLNFSEEKKNQVAAIRFCRPKSCLKAKIRLLPNCS</sequence>
<accession>A0AAN8S860</accession>
<evidence type="ECO:0000313" key="2">
    <source>
        <dbReference type="Proteomes" id="UP001372834"/>
    </source>
</evidence>